<name>A0A1F8BJX4_9BACT</name>
<evidence type="ECO:0000256" key="1">
    <source>
        <dbReference type="ARBA" id="ARBA00022679"/>
    </source>
</evidence>
<dbReference type="GO" id="GO:0042352">
    <property type="term" value="P:GDP-L-fucose salvage"/>
    <property type="evidence" value="ECO:0007669"/>
    <property type="project" value="TreeGrafter"/>
</dbReference>
<dbReference type="GO" id="GO:0050201">
    <property type="term" value="F:fucokinase activity"/>
    <property type="evidence" value="ECO:0007669"/>
    <property type="project" value="TreeGrafter"/>
</dbReference>
<dbReference type="EMBL" id="MGHH01000010">
    <property type="protein sequence ID" value="OGM64371.1"/>
    <property type="molecule type" value="Genomic_DNA"/>
</dbReference>
<dbReference type="Gene3D" id="3.30.230.120">
    <property type="match status" value="1"/>
</dbReference>
<keyword evidence="2" id="KW-0418">Kinase</keyword>
<keyword evidence="1" id="KW-0808">Transferase</keyword>
<comment type="caution">
    <text evidence="3">The sequence shown here is derived from an EMBL/GenBank/DDBJ whole genome shotgun (WGS) entry which is preliminary data.</text>
</comment>
<evidence type="ECO:0000313" key="3">
    <source>
        <dbReference type="EMBL" id="OGM64371.1"/>
    </source>
</evidence>
<dbReference type="SUPFAM" id="SSF54211">
    <property type="entry name" value="Ribosomal protein S5 domain 2-like"/>
    <property type="match status" value="1"/>
</dbReference>
<dbReference type="AlphaFoldDB" id="A0A1F8BJX4"/>
<dbReference type="PANTHER" id="PTHR32463">
    <property type="entry name" value="L-FUCOSE KINASE"/>
    <property type="match status" value="1"/>
</dbReference>
<dbReference type="InterPro" id="IPR036554">
    <property type="entry name" value="GHMP_kinase_C_sf"/>
</dbReference>
<dbReference type="InterPro" id="IPR052203">
    <property type="entry name" value="GHMP_Kinase-Related"/>
</dbReference>
<proteinExistence type="predicted"/>
<sequence>MKNFKKVSAPVRVDISACWPDCDPYRQDYGGFLLNAAIKQRVYTRRLNGDFVCSVREVPTNSGLGVSAAIRTTFMIASNPAILDKFSLTDKIFKVYTFENQVLHHRAGLQDQAAALEGGVNLWEFRKDNKVNKYPIERKRTKHLEKRLVIIYTGQKHESVDMHNIVFSPKNYKKIIPAIKQMSKVAKLMAGQIDNQVAMTDLINESRELHRKPFSGVVTNTMKVLASRLKGGYLAWKATGAGGGGSMLFYTPDTKALIKFFNKIRRQKNLPKESKIFPVKFDYKGLIVK</sequence>
<reference evidence="3 4" key="1">
    <citation type="journal article" date="2016" name="Nat. Commun.">
        <title>Thousands of microbial genomes shed light on interconnected biogeochemical processes in an aquifer system.</title>
        <authorList>
            <person name="Anantharaman K."/>
            <person name="Brown C.T."/>
            <person name="Hug L.A."/>
            <person name="Sharon I."/>
            <person name="Castelle C.J."/>
            <person name="Probst A.J."/>
            <person name="Thomas B.C."/>
            <person name="Singh A."/>
            <person name="Wilkins M.J."/>
            <person name="Karaoz U."/>
            <person name="Brodie E.L."/>
            <person name="Williams K.H."/>
            <person name="Hubbard S.S."/>
            <person name="Banfield J.F."/>
        </authorList>
    </citation>
    <scope>NUCLEOTIDE SEQUENCE [LARGE SCALE GENOMIC DNA]</scope>
</reference>
<dbReference type="SUPFAM" id="SSF55060">
    <property type="entry name" value="GHMP Kinase, C-terminal domain"/>
    <property type="match status" value="1"/>
</dbReference>
<dbReference type="Proteomes" id="UP000176725">
    <property type="component" value="Unassembled WGS sequence"/>
</dbReference>
<dbReference type="InterPro" id="IPR020568">
    <property type="entry name" value="Ribosomal_Su5_D2-typ_SF"/>
</dbReference>
<evidence type="ECO:0008006" key="5">
    <source>
        <dbReference type="Google" id="ProtNLM"/>
    </source>
</evidence>
<dbReference type="PANTHER" id="PTHR32463:SF0">
    <property type="entry name" value="L-FUCOSE KINASE"/>
    <property type="match status" value="1"/>
</dbReference>
<accession>A0A1F8BJX4</accession>
<protein>
    <recommendedName>
        <fullName evidence="5">GHMP kinase C-terminal domain-containing protein</fullName>
    </recommendedName>
</protein>
<dbReference type="STRING" id="1802521.A2893_00695"/>
<gene>
    <name evidence="3" type="ORF">A2893_00695</name>
</gene>
<dbReference type="PRINTS" id="PR00959">
    <property type="entry name" value="MEVGALKINASE"/>
</dbReference>
<evidence type="ECO:0000313" key="4">
    <source>
        <dbReference type="Proteomes" id="UP000176725"/>
    </source>
</evidence>
<organism evidence="3 4">
    <name type="scientific">Candidatus Woesebacteria bacterium RIFCSPLOWO2_01_FULL_39_25</name>
    <dbReference type="NCBI Taxonomy" id="1802521"/>
    <lineage>
        <taxon>Bacteria</taxon>
        <taxon>Candidatus Woeseibacteriota</taxon>
    </lineage>
</organism>
<evidence type="ECO:0000256" key="2">
    <source>
        <dbReference type="ARBA" id="ARBA00022777"/>
    </source>
</evidence>